<protein>
    <recommendedName>
        <fullName evidence="6">Cyclic di-GMP-binding protein</fullName>
    </recommendedName>
    <alternativeName>
        <fullName evidence="6">Cellulose synthase regulatory subunit</fullName>
    </alternativeName>
</protein>
<organism evidence="7 8">
    <name type="scientific">Hyphomonas oceanitis SCH89</name>
    <dbReference type="NCBI Taxonomy" id="1280953"/>
    <lineage>
        <taxon>Bacteria</taxon>
        <taxon>Pseudomonadati</taxon>
        <taxon>Pseudomonadota</taxon>
        <taxon>Alphaproteobacteria</taxon>
        <taxon>Hyphomonadales</taxon>
        <taxon>Hyphomonadaceae</taxon>
        <taxon>Hyphomonas</taxon>
    </lineage>
</organism>
<evidence type="ECO:0000256" key="3">
    <source>
        <dbReference type="ARBA" id="ARBA00022692"/>
    </source>
</evidence>
<keyword evidence="6" id="KW-0135">Cellulose biosynthesis</keyword>
<name>A0A059G5W7_9PROT</name>
<keyword evidence="4 6" id="KW-1133">Transmembrane helix</keyword>
<dbReference type="eggNOG" id="COG3266">
    <property type="taxonomic scope" value="Bacteria"/>
</dbReference>
<feature type="signal peptide" evidence="6">
    <location>
        <begin position="1"/>
        <end position="25"/>
    </location>
</feature>
<comment type="caution">
    <text evidence="7">The sequence shown here is derived from an EMBL/GenBank/DDBJ whole genome shotgun (WGS) entry which is preliminary data.</text>
</comment>
<dbReference type="STRING" id="1280953.HOC_13789"/>
<dbReference type="GO" id="GO:0005886">
    <property type="term" value="C:plasma membrane"/>
    <property type="evidence" value="ECO:0007669"/>
    <property type="project" value="UniProtKB-SubCell"/>
</dbReference>
<feature type="chain" id="PRO_5015212620" description="Cyclic di-GMP-binding protein" evidence="6">
    <location>
        <begin position="26"/>
        <end position="738"/>
    </location>
</feature>
<sequence length="738" mass="78430">MITLIRSTALAAILAAAPLTVPAHAQEAPSQDAVYDVYARFRDDPQVAVEQLENGLWRARLPLAALRPEQGAIRLDGAKASENISFAVAPQANVQSARLVMRHVSGRAQEDARPQIRVGLNGRFVAQLDGITERAAAVNEIQLDPASVMSGFNTLRIDAVQRYTYGCQDPSAAELWTDIDTSRSYVEITYARRPFAGSLADLDALVTAGVGGVENLGILMADGDMTADNLRWGTLASQAVANRLAYRLPDITRVRVSEMSDKAIGADLIAIGTPEQLAGIAPAGLADLEGEDSFLSISPSPADPSRFLIVAAGRTPAAIEGAVRALAAARFPLSDTGSVILSPAETPAGMILAKKHPLQPGTKYAFRDLGLAETSLLGQEQGEIGFNFTLPADIRFRSKSEVELSLDFAYGAGLDSNSVVNILVNGEFQRAIRLTNPDGEVMPGYQLTITPDALHPGQNHVAFDVELSTETKGECTSHNMNHLAFVMKDSSTFTLPEADTFVELPNLALLSESGFPYSGIEGTPFAIRAGDTGDETAASVWTVGARLGQIYGTVFTDTDFGFGLALPDEHTLVVGTRTALKGFLPAEVSLTGQSTALATRGSADPQVTATREYKSIDLGNNGLVVAGNSPDHAGRLVTVVTAETPGQLIASARSLVQPSHWTQLKGGAAVWRTSAATVVTQAPAVTFEIGQMRPAEMARMKSARSPLRWIITLGAVLFALAAVLALIARYMRDRMNEK</sequence>
<dbReference type="AlphaFoldDB" id="A0A059G5W7"/>
<dbReference type="GO" id="GO:0006011">
    <property type="term" value="P:UDP-alpha-D-glucose metabolic process"/>
    <property type="evidence" value="ECO:0007669"/>
    <property type="project" value="InterPro"/>
</dbReference>
<comment type="pathway">
    <text evidence="6">Glycan metabolism; bacterial cellulose biosynthesis.</text>
</comment>
<keyword evidence="6" id="KW-0997">Cell inner membrane</keyword>
<dbReference type="PATRIC" id="fig|1280953.3.peg.2774"/>
<evidence type="ECO:0000313" key="8">
    <source>
        <dbReference type="Proteomes" id="UP000024942"/>
    </source>
</evidence>
<dbReference type="Pfam" id="PF03170">
    <property type="entry name" value="BcsB"/>
    <property type="match status" value="1"/>
</dbReference>
<dbReference type="RefSeq" id="WP_035539525.1">
    <property type="nucleotide sequence ID" value="NZ_ARYL01000021.1"/>
</dbReference>
<proteinExistence type="inferred from homology"/>
<evidence type="ECO:0000256" key="1">
    <source>
        <dbReference type="ARBA" id="ARBA00004162"/>
    </source>
</evidence>
<dbReference type="PANTHER" id="PTHR39083:SF1">
    <property type="entry name" value="CYCLIC DI-GMP-BINDING PROTEIN"/>
    <property type="match status" value="1"/>
</dbReference>
<keyword evidence="8" id="KW-1185">Reference proteome</keyword>
<evidence type="ECO:0000256" key="6">
    <source>
        <dbReference type="RuleBase" id="RU365021"/>
    </source>
</evidence>
<keyword evidence="6" id="KW-0973">c-di-GMP</keyword>
<comment type="subcellular location">
    <subcellularLocation>
        <location evidence="6">Cell inner membrane</location>
    </subcellularLocation>
    <subcellularLocation>
        <location evidence="1">Cell membrane</location>
        <topology evidence="1">Single-pass membrane protein</topology>
    </subcellularLocation>
</comment>
<dbReference type="GO" id="GO:0030244">
    <property type="term" value="P:cellulose biosynthetic process"/>
    <property type="evidence" value="ECO:0007669"/>
    <property type="project" value="UniProtKB-KW"/>
</dbReference>
<dbReference type="OrthoDB" id="7615145at2"/>
<reference evidence="7 8" key="1">
    <citation type="journal article" date="2014" name="Antonie Van Leeuwenhoek">
        <title>Hyphomonas beringensis sp. nov. and Hyphomonas chukchiensis sp. nov., isolated from surface seawater of the Bering Sea and Chukchi Sea.</title>
        <authorList>
            <person name="Li C."/>
            <person name="Lai Q."/>
            <person name="Li G."/>
            <person name="Dong C."/>
            <person name="Wang J."/>
            <person name="Liao Y."/>
            <person name="Shao Z."/>
        </authorList>
    </citation>
    <scope>NUCLEOTIDE SEQUENCE [LARGE SCALE GENOMIC DNA]</scope>
    <source>
        <strain evidence="7 8">SCH89</strain>
    </source>
</reference>
<keyword evidence="6" id="KW-0732">Signal</keyword>
<comment type="subunit">
    <text evidence="6">Tightly associated with the cellulose synthase catalytic subunit.</text>
</comment>
<keyword evidence="2 6" id="KW-1003">Cell membrane</keyword>
<dbReference type="InterPro" id="IPR018513">
    <property type="entry name" value="Cell_synthase_bac"/>
</dbReference>
<evidence type="ECO:0000256" key="2">
    <source>
        <dbReference type="ARBA" id="ARBA00022475"/>
    </source>
</evidence>
<comment type="similarity">
    <text evidence="6">Belongs to the AcsB/BcsB family.</text>
</comment>
<dbReference type="PANTHER" id="PTHR39083">
    <property type="entry name" value="CYCLIC DI-GMP-BINDING PROTEIN"/>
    <property type="match status" value="1"/>
</dbReference>
<evidence type="ECO:0000256" key="5">
    <source>
        <dbReference type="ARBA" id="ARBA00023136"/>
    </source>
</evidence>
<keyword evidence="3 6" id="KW-0812">Transmembrane</keyword>
<dbReference type="UniPathway" id="UPA00694"/>
<dbReference type="EMBL" id="ARYL01000021">
    <property type="protein sequence ID" value="KDA01848.1"/>
    <property type="molecule type" value="Genomic_DNA"/>
</dbReference>
<dbReference type="Proteomes" id="UP000024942">
    <property type="component" value="Unassembled WGS sequence"/>
</dbReference>
<keyword evidence="5 6" id="KW-0472">Membrane</keyword>
<gene>
    <name evidence="7" type="ORF">HOC_13789</name>
</gene>
<accession>A0A059G5W7</accession>
<comment type="function">
    <text evidence="6">Binds the cellulose synthase activator, bis-(3'-5') cyclic diguanylic acid (c-di-GMP).</text>
</comment>
<dbReference type="Gene3D" id="2.60.120.260">
    <property type="entry name" value="Galactose-binding domain-like"/>
    <property type="match status" value="2"/>
</dbReference>
<evidence type="ECO:0000256" key="4">
    <source>
        <dbReference type="ARBA" id="ARBA00022989"/>
    </source>
</evidence>
<feature type="transmembrane region" description="Helical" evidence="6">
    <location>
        <begin position="707"/>
        <end position="728"/>
    </location>
</feature>
<evidence type="ECO:0000313" key="7">
    <source>
        <dbReference type="EMBL" id="KDA01848.1"/>
    </source>
</evidence>